<dbReference type="Proteomes" id="UP000799444">
    <property type="component" value="Unassembled WGS sequence"/>
</dbReference>
<dbReference type="GO" id="GO:0016614">
    <property type="term" value="F:oxidoreductase activity, acting on CH-OH group of donors"/>
    <property type="evidence" value="ECO:0007669"/>
    <property type="project" value="InterPro"/>
</dbReference>
<dbReference type="PROSITE" id="PS00624">
    <property type="entry name" value="GMC_OXRED_2"/>
    <property type="match status" value="1"/>
</dbReference>
<dbReference type="Gene3D" id="3.50.50.60">
    <property type="entry name" value="FAD/NAD(P)-binding domain"/>
    <property type="match status" value="1"/>
</dbReference>
<keyword evidence="2" id="KW-0732">Signal</keyword>
<accession>A0A9P4R3N1</accession>
<comment type="similarity">
    <text evidence="1">Belongs to the GMC oxidoreductase family.</text>
</comment>
<keyword evidence="5" id="KW-1185">Reference proteome</keyword>
<dbReference type="Pfam" id="PF13450">
    <property type="entry name" value="NAD_binding_8"/>
    <property type="match status" value="1"/>
</dbReference>
<proteinExistence type="inferred from homology"/>
<dbReference type="OrthoDB" id="269227at2759"/>
<organism evidence="4 5">
    <name type="scientific">Polyplosphaeria fusca</name>
    <dbReference type="NCBI Taxonomy" id="682080"/>
    <lineage>
        <taxon>Eukaryota</taxon>
        <taxon>Fungi</taxon>
        <taxon>Dikarya</taxon>
        <taxon>Ascomycota</taxon>
        <taxon>Pezizomycotina</taxon>
        <taxon>Dothideomycetes</taxon>
        <taxon>Pleosporomycetidae</taxon>
        <taxon>Pleosporales</taxon>
        <taxon>Tetraplosphaeriaceae</taxon>
        <taxon>Polyplosphaeria</taxon>
    </lineage>
</organism>
<name>A0A9P4R3N1_9PLEO</name>
<dbReference type="EMBL" id="ML996125">
    <property type="protein sequence ID" value="KAF2736420.1"/>
    <property type="molecule type" value="Genomic_DNA"/>
</dbReference>
<evidence type="ECO:0000313" key="4">
    <source>
        <dbReference type="EMBL" id="KAF2736420.1"/>
    </source>
</evidence>
<dbReference type="SUPFAM" id="SSF54373">
    <property type="entry name" value="FAD-linked reductases, C-terminal domain"/>
    <property type="match status" value="1"/>
</dbReference>
<dbReference type="PANTHER" id="PTHR11552:SF213">
    <property type="entry name" value="DEHYDROGENASE, PUTATIVE-RELATED"/>
    <property type="match status" value="1"/>
</dbReference>
<dbReference type="InterPro" id="IPR036188">
    <property type="entry name" value="FAD/NAD-bd_sf"/>
</dbReference>
<protein>
    <submittedName>
        <fullName evidence="4">Glucose dehydrogenase</fullName>
    </submittedName>
</protein>
<dbReference type="InterPro" id="IPR000172">
    <property type="entry name" value="GMC_OxRdtase_N"/>
</dbReference>
<dbReference type="InterPro" id="IPR007867">
    <property type="entry name" value="GMC_OxRtase_C"/>
</dbReference>
<dbReference type="GO" id="GO:0050660">
    <property type="term" value="F:flavin adenine dinucleotide binding"/>
    <property type="evidence" value="ECO:0007669"/>
    <property type="project" value="InterPro"/>
</dbReference>
<evidence type="ECO:0000313" key="5">
    <source>
        <dbReference type="Proteomes" id="UP000799444"/>
    </source>
</evidence>
<dbReference type="Pfam" id="PF00732">
    <property type="entry name" value="GMC_oxred_N"/>
    <property type="match status" value="1"/>
</dbReference>
<dbReference type="AlphaFoldDB" id="A0A9P4R3N1"/>
<dbReference type="Pfam" id="PF05199">
    <property type="entry name" value="GMC_oxred_C"/>
    <property type="match status" value="1"/>
</dbReference>
<dbReference type="InterPro" id="IPR012132">
    <property type="entry name" value="GMC_OxRdtase"/>
</dbReference>
<feature type="signal peptide" evidence="2">
    <location>
        <begin position="1"/>
        <end position="20"/>
    </location>
</feature>
<dbReference type="PIRSF" id="PIRSF000137">
    <property type="entry name" value="Alcohol_oxidase"/>
    <property type="match status" value="1"/>
</dbReference>
<sequence>MRSLRAVFALSTCFALLTLSAPLNPRALDTYDYVVVGSGPGGGPLSARLAIAGYKVLLVEAGDDQGGNVRYQVPALHAQSSEEIPMSWNYYVNHYSDLERQKKDSKMTWRTPSGELFVGPNAASGTGQPPAGSEPLGILYPRAGTLGGCSAHNALITIYPHKSDWDGLASLTGDSSWAADKMRQYFIKFERSRYLPSGIVGHGFNGWLTTMVTDLTLVVQDFKLLSMVIAAATAMGQNVLLGLITTVTGLGQVLLRDINADTLGRDAAEGLYQVPLTMDDYHRNSAREFVLSTANDDRYNLDILTTTLATRIRFDTSVTPPRAIGIDFLSGSSLYRADPRASNSATGTFGSVNASREVIISAGSFNTPQLLKLSGVGPGDELRSHDIPIIADLPGVGTNMQDRYETSIGGKADSDFSIIKDCTFMHQLPDPCYEKWKNNAIGKGVYGSNGLAIGIVKKSSTADKDPDLFIAGAPGYFPGYFPGYSNFSVADKRHWSWIVLKAHSHNTAGTVTLRSTDPRDTPIINFNSFDSGTTAGGADSKDLQAVYEGMQFSRKIFDSIIPLDGSFTEVWPGSSTNTEGKMKDFIKNEAWGHHACCTAKIGADGDKMAVLDSKFRVRGVQGLRVVDASVFPKIPGFYIAVPIYMVSEKAAEVIIQDAR</sequence>
<dbReference type="SUPFAM" id="SSF51905">
    <property type="entry name" value="FAD/NAD(P)-binding domain"/>
    <property type="match status" value="1"/>
</dbReference>
<evidence type="ECO:0000259" key="3">
    <source>
        <dbReference type="PROSITE" id="PS00624"/>
    </source>
</evidence>
<comment type="caution">
    <text evidence="4">The sequence shown here is derived from an EMBL/GenBank/DDBJ whole genome shotgun (WGS) entry which is preliminary data.</text>
</comment>
<dbReference type="Gene3D" id="3.30.560.10">
    <property type="entry name" value="Glucose Oxidase, domain 3"/>
    <property type="match status" value="1"/>
</dbReference>
<gene>
    <name evidence="4" type="ORF">EJ04DRAFT_511084</name>
</gene>
<feature type="chain" id="PRO_5040308222" evidence="2">
    <location>
        <begin position="21"/>
        <end position="659"/>
    </location>
</feature>
<dbReference type="PANTHER" id="PTHR11552">
    <property type="entry name" value="GLUCOSE-METHANOL-CHOLINE GMC OXIDOREDUCTASE"/>
    <property type="match status" value="1"/>
</dbReference>
<evidence type="ECO:0000256" key="1">
    <source>
        <dbReference type="ARBA" id="ARBA00010790"/>
    </source>
</evidence>
<evidence type="ECO:0000256" key="2">
    <source>
        <dbReference type="SAM" id="SignalP"/>
    </source>
</evidence>
<reference evidence="4" key="1">
    <citation type="journal article" date="2020" name="Stud. Mycol.">
        <title>101 Dothideomycetes genomes: a test case for predicting lifestyles and emergence of pathogens.</title>
        <authorList>
            <person name="Haridas S."/>
            <person name="Albert R."/>
            <person name="Binder M."/>
            <person name="Bloem J."/>
            <person name="Labutti K."/>
            <person name="Salamov A."/>
            <person name="Andreopoulos B."/>
            <person name="Baker S."/>
            <person name="Barry K."/>
            <person name="Bills G."/>
            <person name="Bluhm B."/>
            <person name="Cannon C."/>
            <person name="Castanera R."/>
            <person name="Culley D."/>
            <person name="Daum C."/>
            <person name="Ezra D."/>
            <person name="Gonzalez J."/>
            <person name="Henrissat B."/>
            <person name="Kuo A."/>
            <person name="Liang C."/>
            <person name="Lipzen A."/>
            <person name="Lutzoni F."/>
            <person name="Magnuson J."/>
            <person name="Mondo S."/>
            <person name="Nolan M."/>
            <person name="Ohm R."/>
            <person name="Pangilinan J."/>
            <person name="Park H.-J."/>
            <person name="Ramirez L."/>
            <person name="Alfaro M."/>
            <person name="Sun H."/>
            <person name="Tritt A."/>
            <person name="Yoshinaga Y."/>
            <person name="Zwiers L.-H."/>
            <person name="Turgeon B."/>
            <person name="Goodwin S."/>
            <person name="Spatafora J."/>
            <person name="Crous P."/>
            <person name="Grigoriev I."/>
        </authorList>
    </citation>
    <scope>NUCLEOTIDE SEQUENCE</scope>
    <source>
        <strain evidence="4">CBS 125425</strain>
    </source>
</reference>
<feature type="domain" description="Glucose-methanol-choline oxidoreductase N-terminal" evidence="3">
    <location>
        <begin position="363"/>
        <end position="377"/>
    </location>
</feature>